<protein>
    <submittedName>
        <fullName evidence="1">Uncharacterized protein</fullName>
    </submittedName>
</protein>
<dbReference type="STRING" id="596315.HMPREF0634_0718"/>
<accession>E0E2S7</accession>
<keyword evidence="2" id="KW-1185">Reference proteome</keyword>
<comment type="caution">
    <text evidence="1">The sequence shown here is derived from an EMBL/GenBank/DDBJ whole genome shotgun (WGS) entry which is preliminary data.</text>
</comment>
<dbReference type="Proteomes" id="UP000003244">
    <property type="component" value="Unassembled WGS sequence"/>
</dbReference>
<dbReference type="AlphaFoldDB" id="E0E2S7"/>
<gene>
    <name evidence="1" type="ORF">HMPREF0634_0718</name>
</gene>
<organism evidence="1 2">
    <name type="scientific">Peptostreptococcus stomatis DSM 17678</name>
    <dbReference type="NCBI Taxonomy" id="596315"/>
    <lineage>
        <taxon>Bacteria</taxon>
        <taxon>Bacillati</taxon>
        <taxon>Bacillota</taxon>
        <taxon>Clostridia</taxon>
        <taxon>Peptostreptococcales</taxon>
        <taxon>Peptostreptococcaceae</taxon>
        <taxon>Peptostreptococcus</taxon>
    </lineage>
</organism>
<proteinExistence type="predicted"/>
<reference evidence="1 2" key="1">
    <citation type="submission" date="2010-08" db="EMBL/GenBank/DDBJ databases">
        <authorList>
            <person name="Harkins D.M."/>
            <person name="Madupu R."/>
            <person name="Durkin A.S."/>
            <person name="Torralba M."/>
            <person name="Methe B."/>
            <person name="Sutton G.G."/>
            <person name="Nelson K.E."/>
        </authorList>
    </citation>
    <scope>NUCLEOTIDE SEQUENCE [LARGE SCALE GENOMIC DNA]</scope>
    <source>
        <strain evidence="1 2">DSM 17678</strain>
    </source>
</reference>
<evidence type="ECO:0000313" key="2">
    <source>
        <dbReference type="Proteomes" id="UP000003244"/>
    </source>
</evidence>
<sequence length="58" mass="6138">MHISLGGNPSICVYCDLISFINLRVGICGMSFVTTAISGVGLKILRFINDSKVGVGFC</sequence>
<evidence type="ECO:0000313" key="1">
    <source>
        <dbReference type="EMBL" id="EFM64812.1"/>
    </source>
</evidence>
<name>E0E2S7_9FIRM</name>
<dbReference type="EMBL" id="ADGQ01000046">
    <property type="protein sequence ID" value="EFM64812.1"/>
    <property type="molecule type" value="Genomic_DNA"/>
</dbReference>